<dbReference type="PANTHER" id="PTHR31157">
    <property type="entry name" value="SCP DOMAIN-CONTAINING PROTEIN"/>
    <property type="match status" value="1"/>
</dbReference>
<feature type="chain" id="PRO_5026151121" evidence="1">
    <location>
        <begin position="20"/>
        <end position="287"/>
    </location>
</feature>
<reference evidence="3 4" key="1">
    <citation type="submission" date="2019-11" db="EMBL/GenBank/DDBJ databases">
        <title>Novel species isolated from a subtropical stream in China.</title>
        <authorList>
            <person name="Lu H."/>
        </authorList>
    </citation>
    <scope>NUCLEOTIDE SEQUENCE [LARGE SCALE GENOMIC DNA]</scope>
    <source>
        <strain evidence="3 4">FT80W</strain>
    </source>
</reference>
<organism evidence="3 4">
    <name type="scientific">Duganella guangzhouensis</name>
    <dbReference type="NCBI Taxonomy" id="2666084"/>
    <lineage>
        <taxon>Bacteria</taxon>
        <taxon>Pseudomonadati</taxon>
        <taxon>Pseudomonadota</taxon>
        <taxon>Betaproteobacteria</taxon>
        <taxon>Burkholderiales</taxon>
        <taxon>Oxalobacteraceae</taxon>
        <taxon>Telluria group</taxon>
        <taxon>Duganella</taxon>
    </lineage>
</organism>
<dbReference type="SUPFAM" id="SSF55797">
    <property type="entry name" value="PR-1-like"/>
    <property type="match status" value="1"/>
</dbReference>
<accession>A0A6I2L9L3</accession>
<dbReference type="AlphaFoldDB" id="A0A6I2L9L3"/>
<sequence>MLSRLILVAALLTAGSASAQSDADALAAMINAYRSSPDACHEGEAQALPQLKTQATLEAVKLKPGVRVLVALQNAGFSGTKADAISISGAGNLQVAFATIRKAYCRILLNASYTDIGVSRQGGDWTVVFARAAAPLPSVAYPDWHDAGMALLDAVNQARAEGHTCGAQYFPPAQPLSWNAQLGEAALEHSNDMAAQQYFDHTGKDGSNVGERSRKAGYQWARVGENLAYGVYTPQEAVAGWLNSPGHCANIMNKDFTEFGAAYAITPQPAVGAIYWSQVFGRPKLRA</sequence>
<dbReference type="PANTHER" id="PTHR31157:SF1">
    <property type="entry name" value="SCP DOMAIN-CONTAINING PROTEIN"/>
    <property type="match status" value="1"/>
</dbReference>
<dbReference type="Pfam" id="PF00188">
    <property type="entry name" value="CAP"/>
    <property type="match status" value="1"/>
</dbReference>
<dbReference type="Proteomes" id="UP000433309">
    <property type="component" value="Unassembled WGS sequence"/>
</dbReference>
<dbReference type="EMBL" id="WKJK01000028">
    <property type="protein sequence ID" value="MRW94480.1"/>
    <property type="molecule type" value="Genomic_DNA"/>
</dbReference>
<keyword evidence="1" id="KW-0732">Signal</keyword>
<dbReference type="CDD" id="cd05379">
    <property type="entry name" value="CAP_bacterial"/>
    <property type="match status" value="1"/>
</dbReference>
<gene>
    <name evidence="3" type="ORF">GJ699_31375</name>
</gene>
<evidence type="ECO:0000256" key="1">
    <source>
        <dbReference type="SAM" id="SignalP"/>
    </source>
</evidence>
<dbReference type="RefSeq" id="WP_154383355.1">
    <property type="nucleotide sequence ID" value="NZ_WKJK01000028.1"/>
</dbReference>
<keyword evidence="4" id="KW-1185">Reference proteome</keyword>
<name>A0A6I2L9L3_9BURK</name>
<evidence type="ECO:0000313" key="3">
    <source>
        <dbReference type="EMBL" id="MRW94480.1"/>
    </source>
</evidence>
<evidence type="ECO:0000259" key="2">
    <source>
        <dbReference type="Pfam" id="PF00188"/>
    </source>
</evidence>
<protein>
    <submittedName>
        <fullName evidence="3">CAP domain-containing protein</fullName>
    </submittedName>
</protein>
<dbReference type="InterPro" id="IPR035940">
    <property type="entry name" value="CAP_sf"/>
</dbReference>
<dbReference type="InterPro" id="IPR014044">
    <property type="entry name" value="CAP_dom"/>
</dbReference>
<dbReference type="Gene3D" id="3.40.33.10">
    <property type="entry name" value="CAP"/>
    <property type="match status" value="1"/>
</dbReference>
<evidence type="ECO:0000313" key="4">
    <source>
        <dbReference type="Proteomes" id="UP000433309"/>
    </source>
</evidence>
<proteinExistence type="predicted"/>
<comment type="caution">
    <text evidence="3">The sequence shown here is derived from an EMBL/GenBank/DDBJ whole genome shotgun (WGS) entry which is preliminary data.</text>
</comment>
<feature type="domain" description="SCP" evidence="2">
    <location>
        <begin position="152"/>
        <end position="280"/>
    </location>
</feature>
<feature type="signal peptide" evidence="1">
    <location>
        <begin position="1"/>
        <end position="19"/>
    </location>
</feature>